<dbReference type="PANTHER" id="PTHR10174">
    <property type="entry name" value="ALPHA-TOCOPHEROL TRANSFER PROTEIN-RELATED"/>
    <property type="match status" value="1"/>
</dbReference>
<protein>
    <recommendedName>
        <fullName evidence="6">CRAL-TRIO domain-containing protein</fullName>
    </recommendedName>
</protein>
<proteinExistence type="inferred from homology"/>
<dbReference type="SUPFAM" id="SSF46938">
    <property type="entry name" value="CRAL/TRIO N-terminal domain"/>
    <property type="match status" value="1"/>
</dbReference>
<evidence type="ECO:0000256" key="4">
    <source>
        <dbReference type="ARBA" id="ARBA00023273"/>
    </source>
</evidence>
<dbReference type="CDD" id="cd00170">
    <property type="entry name" value="SEC14"/>
    <property type="match status" value="1"/>
</dbReference>
<reference evidence="7" key="2">
    <citation type="submission" date="2021-08" db="EMBL/GenBank/DDBJ databases">
        <authorList>
            <person name="Eriksson T."/>
        </authorList>
    </citation>
    <scope>NUCLEOTIDE SEQUENCE</scope>
    <source>
        <strain evidence="7">Stoneville</strain>
        <tissue evidence="7">Whole head</tissue>
    </source>
</reference>
<dbReference type="EMBL" id="JABDTM020025467">
    <property type="protein sequence ID" value="KAH0813242.1"/>
    <property type="molecule type" value="Genomic_DNA"/>
</dbReference>
<dbReference type="InterPro" id="IPR001251">
    <property type="entry name" value="CRAL-TRIO_dom"/>
</dbReference>
<dbReference type="AlphaFoldDB" id="A0A8J6HFJ1"/>
<dbReference type="GO" id="GO:0015630">
    <property type="term" value="C:microtubule cytoskeleton"/>
    <property type="evidence" value="ECO:0007669"/>
    <property type="project" value="UniProtKB-ARBA"/>
</dbReference>
<keyword evidence="4" id="KW-0966">Cell projection</keyword>
<feature type="domain" description="CRAL-TRIO" evidence="6">
    <location>
        <begin position="79"/>
        <end position="260"/>
    </location>
</feature>
<sequence>MSFDLADVETIYTEDPKLKRENVKSLSEWVEQQPHLPDITELQVILFLHSCYYDMEAAKTTIENYFTLRTNSDLFHCATEEMIKRTLSMSFIHLFPKKTPEGDVVLLMRLLDRRPEVYVCLEHLKVMTMLMSLYFHQYGPANGMVAVFDMEGATLGHLTRINLSGMKQLLYFVQEALPTRIKSVHYVNTIPMTQQLVALLKPFMKKEIYRMCCCTIVSVSCCAFVKSSHCDRFRSITNETQKNTPTQCHDMFSGLTDEERCAFLSQTYDSFIPGLGELGSCSTSIKANRYRHLNSFVVRRYTGHCPTLKFHYGRCYGTKTKEILKDIRTKKIFQDVHKENYRSQDYKTPVLEPITRSKGQFKDYGLDYKQRAPRYITGYTGFIPTLNFRYGKSYSRAADDSAYEYETNKHRRLQMAQEEVDRMFRAKSAPRMTSIRSKDEVQQALDTYIEKRKFQEHKISPEYPPIAGYTGHIPRVKGNEESLSQRYNTVVKRGLTLLQKERERIQSLKKAQNQVVGVLQDFENLHNTISTEAS</sequence>
<dbReference type="InterPro" id="IPR036865">
    <property type="entry name" value="CRAL-TRIO_dom_sf"/>
</dbReference>
<evidence type="ECO:0000256" key="3">
    <source>
        <dbReference type="ARBA" id="ARBA00023212"/>
    </source>
</evidence>
<keyword evidence="8" id="KW-1185">Reference proteome</keyword>
<name>A0A8J6HFJ1_TENMO</name>
<comment type="subcellular location">
    <subcellularLocation>
        <location evidence="1">Cytoplasm</location>
        <location evidence="1">Cytoskeleton</location>
        <location evidence="1">Cilium axoneme</location>
    </subcellularLocation>
</comment>
<dbReference type="GO" id="GO:0016020">
    <property type="term" value="C:membrane"/>
    <property type="evidence" value="ECO:0007669"/>
    <property type="project" value="TreeGrafter"/>
</dbReference>
<dbReference type="PANTHER" id="PTHR10174:SF213">
    <property type="entry name" value="CRAL-TRIO DOMAIN-CONTAINING PROTEIN"/>
    <property type="match status" value="1"/>
</dbReference>
<evidence type="ECO:0000313" key="7">
    <source>
        <dbReference type="EMBL" id="KAH0813242.1"/>
    </source>
</evidence>
<evidence type="ECO:0000259" key="6">
    <source>
        <dbReference type="PROSITE" id="PS50191"/>
    </source>
</evidence>
<comment type="caution">
    <text evidence="7">The sequence shown here is derived from an EMBL/GenBank/DDBJ whole genome shotgun (WGS) entry which is preliminary data.</text>
</comment>
<gene>
    <name evidence="7" type="ORF">GEV33_009552</name>
</gene>
<keyword evidence="2" id="KW-0963">Cytoplasm</keyword>
<dbReference type="GO" id="GO:0005930">
    <property type="term" value="C:axoneme"/>
    <property type="evidence" value="ECO:0007669"/>
    <property type="project" value="UniProtKB-SubCell"/>
</dbReference>
<dbReference type="GO" id="GO:1902936">
    <property type="term" value="F:phosphatidylinositol bisphosphate binding"/>
    <property type="evidence" value="ECO:0007669"/>
    <property type="project" value="TreeGrafter"/>
</dbReference>
<dbReference type="Proteomes" id="UP000719412">
    <property type="component" value="Unassembled WGS sequence"/>
</dbReference>
<dbReference type="SUPFAM" id="SSF52087">
    <property type="entry name" value="CRAL/TRIO domain"/>
    <property type="match status" value="1"/>
</dbReference>
<dbReference type="PROSITE" id="PS50191">
    <property type="entry name" value="CRAL_TRIO"/>
    <property type="match status" value="1"/>
</dbReference>
<keyword evidence="3" id="KW-0206">Cytoskeleton</keyword>
<organism evidence="7 8">
    <name type="scientific">Tenebrio molitor</name>
    <name type="common">Yellow mealworm beetle</name>
    <dbReference type="NCBI Taxonomy" id="7067"/>
    <lineage>
        <taxon>Eukaryota</taxon>
        <taxon>Metazoa</taxon>
        <taxon>Ecdysozoa</taxon>
        <taxon>Arthropoda</taxon>
        <taxon>Hexapoda</taxon>
        <taxon>Insecta</taxon>
        <taxon>Pterygota</taxon>
        <taxon>Neoptera</taxon>
        <taxon>Endopterygota</taxon>
        <taxon>Coleoptera</taxon>
        <taxon>Polyphaga</taxon>
        <taxon>Cucujiformia</taxon>
        <taxon>Tenebrionidae</taxon>
        <taxon>Tenebrio</taxon>
    </lineage>
</organism>
<evidence type="ECO:0000256" key="5">
    <source>
        <dbReference type="ARBA" id="ARBA00035661"/>
    </source>
</evidence>
<dbReference type="Pfam" id="PF10629">
    <property type="entry name" value="CMI2B-like"/>
    <property type="match status" value="1"/>
</dbReference>
<dbReference type="InterPro" id="IPR018902">
    <property type="entry name" value="CMI2A-C-like_dom"/>
</dbReference>
<reference evidence="7" key="1">
    <citation type="journal article" date="2020" name="J Insects Food Feed">
        <title>The yellow mealworm (Tenebrio molitor) genome: a resource for the emerging insects as food and feed industry.</title>
        <authorList>
            <person name="Eriksson T."/>
            <person name="Andere A."/>
            <person name="Kelstrup H."/>
            <person name="Emery V."/>
            <person name="Picard C."/>
        </authorList>
    </citation>
    <scope>NUCLEOTIDE SEQUENCE</scope>
    <source>
        <strain evidence="7">Stoneville</strain>
        <tissue evidence="7">Whole head</tissue>
    </source>
</reference>
<dbReference type="Gene3D" id="3.40.525.10">
    <property type="entry name" value="CRAL-TRIO lipid binding domain"/>
    <property type="match status" value="1"/>
</dbReference>
<dbReference type="InterPro" id="IPR036273">
    <property type="entry name" value="CRAL/TRIO_N_dom_sf"/>
</dbReference>
<dbReference type="Pfam" id="PF00650">
    <property type="entry name" value="CRAL_TRIO"/>
    <property type="match status" value="1"/>
</dbReference>
<evidence type="ECO:0000313" key="8">
    <source>
        <dbReference type="Proteomes" id="UP000719412"/>
    </source>
</evidence>
<evidence type="ECO:0000256" key="2">
    <source>
        <dbReference type="ARBA" id="ARBA00022490"/>
    </source>
</evidence>
<evidence type="ECO:0000256" key="1">
    <source>
        <dbReference type="ARBA" id="ARBA00004430"/>
    </source>
</evidence>
<accession>A0A8J6HFJ1</accession>
<comment type="similarity">
    <text evidence="5">Belongs to the CIMIP2 family.</text>
</comment>